<evidence type="ECO:0000313" key="4">
    <source>
        <dbReference type="Proteomes" id="UP001231587"/>
    </source>
</evidence>
<dbReference type="AlphaFoldDB" id="A0A9X0YR07"/>
<organism evidence="1 3">
    <name type="scientific">Formosa algae</name>
    <dbReference type="NCBI Taxonomy" id="225843"/>
    <lineage>
        <taxon>Bacteria</taxon>
        <taxon>Pseudomonadati</taxon>
        <taxon>Bacteroidota</taxon>
        <taxon>Flavobacteriia</taxon>
        <taxon>Flavobacteriales</taxon>
        <taxon>Flavobacteriaceae</taxon>
        <taxon>Formosa</taxon>
    </lineage>
</organism>
<name>A0A9X0YR07_9FLAO</name>
<protein>
    <submittedName>
        <fullName evidence="1">Uncharacterized protein</fullName>
    </submittedName>
</protein>
<dbReference type="RefSeq" id="WP_057779241.1">
    <property type="nucleotide sequence ID" value="NZ_JAGGJQ010000013.1"/>
</dbReference>
<keyword evidence="4" id="KW-1185">Reference proteome</keyword>
<reference evidence="1" key="1">
    <citation type="submission" date="2021-03" db="EMBL/GenBank/DDBJ databases">
        <title>Genomic Encyclopedia of Type Strains, Phase IV (KMG-IV): sequencing the most valuable type-strain genomes for metagenomic binning, comparative biology and taxonomic classification.</title>
        <authorList>
            <person name="Goeker M."/>
        </authorList>
    </citation>
    <scope>NUCLEOTIDE SEQUENCE</scope>
    <source>
        <strain evidence="1">DSM 15523</strain>
        <strain evidence="2 4">DSM 16476</strain>
    </source>
</reference>
<gene>
    <name evidence="1" type="ORF">J2Z56_003564</name>
    <name evidence="2" type="ORF">J2Z57_003635</name>
</gene>
<proteinExistence type="predicted"/>
<accession>A0A9X0YR07</accession>
<dbReference type="Proteomes" id="UP001138672">
    <property type="component" value="Unassembled WGS sequence"/>
</dbReference>
<dbReference type="OrthoDB" id="821958at2"/>
<dbReference type="InterPro" id="IPR046233">
    <property type="entry name" value="DUF6266"/>
</dbReference>
<evidence type="ECO:0000313" key="1">
    <source>
        <dbReference type="EMBL" id="MBP1841626.1"/>
    </source>
</evidence>
<comment type="caution">
    <text evidence="1">The sequence shown here is derived from an EMBL/GenBank/DDBJ whole genome shotgun (WGS) entry which is preliminary data.</text>
</comment>
<dbReference type="EMBL" id="JAGGJQ010000013">
    <property type="protein sequence ID" value="MBP1841626.1"/>
    <property type="molecule type" value="Genomic_DNA"/>
</dbReference>
<evidence type="ECO:0000313" key="3">
    <source>
        <dbReference type="Proteomes" id="UP001138672"/>
    </source>
</evidence>
<dbReference type="Pfam" id="PF19781">
    <property type="entry name" value="DUF6266"/>
    <property type="match status" value="1"/>
</dbReference>
<dbReference type="EMBL" id="JAUSUU010000014">
    <property type="protein sequence ID" value="MDQ0337173.1"/>
    <property type="molecule type" value="Genomic_DNA"/>
</dbReference>
<evidence type="ECO:0000313" key="2">
    <source>
        <dbReference type="EMBL" id="MDQ0337173.1"/>
    </source>
</evidence>
<sequence>MATLHQGILGGFSGKVGPVIGSKYRGKNILRSVPTKSTKPISAAQQRQRDKFKMVLQFLTPIKELLNDTFGKQVGSKSPYNQAMSYHMREAIKQTPTGFTMDYAKVLVGMGGLCGVEQPTVQTTPAHTLHITWDDNSTQGMAYPTDAFLAVVYAPRLQQFDYVIGQSSRENGQEVLAIPERFYGETVHVWATFTNSDLALTATSKYLGDYVV</sequence>
<dbReference type="Proteomes" id="UP001231587">
    <property type="component" value="Unassembled WGS sequence"/>
</dbReference>